<dbReference type="InterPro" id="IPR001387">
    <property type="entry name" value="Cro/C1-type_HTH"/>
</dbReference>
<gene>
    <name evidence="2" type="ORF">D3Z33_10160</name>
</gene>
<name>A0A845R0G5_9CLOT</name>
<organism evidence="2 3">
    <name type="scientific">Senegalia massiliensis</name>
    <dbReference type="NCBI Taxonomy" id="1720316"/>
    <lineage>
        <taxon>Bacteria</taxon>
        <taxon>Bacillati</taxon>
        <taxon>Bacillota</taxon>
        <taxon>Clostridia</taxon>
        <taxon>Eubacteriales</taxon>
        <taxon>Clostridiaceae</taxon>
        <taxon>Senegalia</taxon>
    </lineage>
</organism>
<accession>A0A845R0G5</accession>
<dbReference type="AlphaFoldDB" id="A0A845R0G5"/>
<comment type="caution">
    <text evidence="2">The sequence shown here is derived from an EMBL/GenBank/DDBJ whole genome shotgun (WGS) entry which is preliminary data.</text>
</comment>
<sequence length="159" mass="17721">MNINCRSIYKLARDIAGLTQKDAAEKIGVSIRTLAGYEALKPVPHSDIVKNMVSVYKANWLGYEHLRSTSELGKSCLPKIAFKSIAESVLMFQKEVNDLESINNDMINIACDNIIQSHEKGRWKEVTKEIEEVAGAALSLIFTQNKKTSLDGHLEEVSI</sequence>
<dbReference type="EMBL" id="QXXA01000011">
    <property type="protein sequence ID" value="NBI07216.1"/>
    <property type="molecule type" value="Genomic_DNA"/>
</dbReference>
<evidence type="ECO:0000313" key="2">
    <source>
        <dbReference type="EMBL" id="NBI07216.1"/>
    </source>
</evidence>
<dbReference type="CDD" id="cd00093">
    <property type="entry name" value="HTH_XRE"/>
    <property type="match status" value="1"/>
</dbReference>
<dbReference type="Proteomes" id="UP000467132">
    <property type="component" value="Unassembled WGS sequence"/>
</dbReference>
<protein>
    <submittedName>
        <fullName evidence="2">XRE family transcriptional regulator</fullName>
    </submittedName>
</protein>
<keyword evidence="3" id="KW-1185">Reference proteome</keyword>
<dbReference type="RefSeq" id="WP_160197687.1">
    <property type="nucleotide sequence ID" value="NZ_QXXA01000011.1"/>
</dbReference>
<dbReference type="Gene3D" id="1.10.260.40">
    <property type="entry name" value="lambda repressor-like DNA-binding domains"/>
    <property type="match status" value="1"/>
</dbReference>
<evidence type="ECO:0000259" key="1">
    <source>
        <dbReference type="PROSITE" id="PS50943"/>
    </source>
</evidence>
<reference evidence="2 3" key="1">
    <citation type="submission" date="2018-08" db="EMBL/GenBank/DDBJ databases">
        <title>Murine metabolic-syndrome-specific gut microbial biobank.</title>
        <authorList>
            <person name="Liu C."/>
        </authorList>
    </citation>
    <scope>NUCLEOTIDE SEQUENCE [LARGE SCALE GENOMIC DNA]</scope>
    <source>
        <strain evidence="2 3">583</strain>
    </source>
</reference>
<dbReference type="PROSITE" id="PS50943">
    <property type="entry name" value="HTH_CROC1"/>
    <property type="match status" value="1"/>
</dbReference>
<proteinExistence type="predicted"/>
<dbReference type="InterPro" id="IPR010982">
    <property type="entry name" value="Lambda_DNA-bd_dom_sf"/>
</dbReference>
<dbReference type="SUPFAM" id="SSF47413">
    <property type="entry name" value="lambda repressor-like DNA-binding domains"/>
    <property type="match status" value="1"/>
</dbReference>
<dbReference type="Pfam" id="PF01381">
    <property type="entry name" value="HTH_3"/>
    <property type="match status" value="1"/>
</dbReference>
<dbReference type="OrthoDB" id="1624259at2"/>
<evidence type="ECO:0000313" key="3">
    <source>
        <dbReference type="Proteomes" id="UP000467132"/>
    </source>
</evidence>
<feature type="domain" description="HTH cro/C1-type" evidence="1">
    <location>
        <begin position="10"/>
        <end position="61"/>
    </location>
</feature>
<dbReference type="GO" id="GO:0003677">
    <property type="term" value="F:DNA binding"/>
    <property type="evidence" value="ECO:0007669"/>
    <property type="project" value="InterPro"/>
</dbReference>